<accession>A0ABW7JT44</accession>
<protein>
    <submittedName>
        <fullName evidence="1">Uncharacterized protein</fullName>
    </submittedName>
</protein>
<organism evidence="1 2">
    <name type="scientific">Antrihabitans spumae</name>
    <dbReference type="NCBI Taxonomy" id="3373370"/>
    <lineage>
        <taxon>Bacteria</taxon>
        <taxon>Bacillati</taxon>
        <taxon>Actinomycetota</taxon>
        <taxon>Actinomycetes</taxon>
        <taxon>Mycobacteriales</taxon>
        <taxon>Nocardiaceae</taxon>
        <taxon>Antrihabitans</taxon>
    </lineage>
</organism>
<evidence type="ECO:0000313" key="1">
    <source>
        <dbReference type="EMBL" id="MFH5210319.1"/>
    </source>
</evidence>
<comment type="caution">
    <text evidence="1">The sequence shown here is derived from an EMBL/GenBank/DDBJ whole genome shotgun (WGS) entry which is preliminary data.</text>
</comment>
<proteinExistence type="predicted"/>
<sequence length="74" mass="7895">MFGRSPLTALTELEAMLLGVTGKAALWRALRLLAVDDDRLDIAELDYLLALAEGQIVALEALRSEVAVAALTEG</sequence>
<gene>
    <name evidence="1" type="ORF">ACHIPZ_19220</name>
</gene>
<dbReference type="EMBL" id="JBIMSO010000060">
    <property type="protein sequence ID" value="MFH5210319.1"/>
    <property type="molecule type" value="Genomic_DNA"/>
</dbReference>
<reference evidence="1 2" key="1">
    <citation type="submission" date="2024-10" db="EMBL/GenBank/DDBJ databases">
        <authorList>
            <person name="Riesco R."/>
        </authorList>
    </citation>
    <scope>NUCLEOTIDE SEQUENCE [LARGE SCALE GENOMIC DNA]</scope>
    <source>
        <strain evidence="1 2">NCIMB 15449</strain>
    </source>
</reference>
<name>A0ABW7JT44_9NOCA</name>
<dbReference type="Proteomes" id="UP001609175">
    <property type="component" value="Unassembled WGS sequence"/>
</dbReference>
<dbReference type="RefSeq" id="WP_395115978.1">
    <property type="nucleotide sequence ID" value="NZ_JBIMSO010000060.1"/>
</dbReference>
<evidence type="ECO:0000313" key="2">
    <source>
        <dbReference type="Proteomes" id="UP001609175"/>
    </source>
</evidence>